<evidence type="ECO:0000313" key="2">
    <source>
        <dbReference type="Proteomes" id="UP000646523"/>
    </source>
</evidence>
<dbReference type="EMBL" id="BMNH01000012">
    <property type="protein sequence ID" value="GGO72857.1"/>
    <property type="molecule type" value="Genomic_DNA"/>
</dbReference>
<dbReference type="PIRSF" id="PIRSF017393">
    <property type="entry name" value="MTase_SAV2177"/>
    <property type="match status" value="1"/>
</dbReference>
<dbReference type="InterPro" id="IPR006764">
    <property type="entry name" value="SAM_dep_MeTrfase_SAV2177_type"/>
</dbReference>
<dbReference type="RefSeq" id="WP_189125815.1">
    <property type="nucleotide sequence ID" value="NZ_BMNH01000012.1"/>
</dbReference>
<evidence type="ECO:0008006" key="3">
    <source>
        <dbReference type="Google" id="ProtNLM"/>
    </source>
</evidence>
<keyword evidence="2" id="KW-1185">Reference proteome</keyword>
<dbReference type="Gene3D" id="3.40.50.150">
    <property type="entry name" value="Vaccinia Virus protein VP39"/>
    <property type="match status" value="1"/>
</dbReference>
<dbReference type="AlphaFoldDB" id="A0A918DL42"/>
<dbReference type="SUPFAM" id="SSF53335">
    <property type="entry name" value="S-adenosyl-L-methionine-dependent methyltransferases"/>
    <property type="match status" value="1"/>
</dbReference>
<comment type="caution">
    <text evidence="1">The sequence shown here is derived from an EMBL/GenBank/DDBJ whole genome shotgun (WGS) entry which is preliminary data.</text>
</comment>
<dbReference type="Proteomes" id="UP000646523">
    <property type="component" value="Unassembled WGS sequence"/>
</dbReference>
<dbReference type="Pfam" id="PF04672">
    <property type="entry name" value="Methyltransf_19"/>
    <property type="match status" value="1"/>
</dbReference>
<gene>
    <name evidence="1" type="ORF">GCM10012289_41940</name>
</gene>
<name>A0A918DL42_9ACTN</name>
<proteinExistence type="predicted"/>
<accession>A0A918DL42</accession>
<protein>
    <recommendedName>
        <fullName evidence="3">SAM-dependent methyltransferase</fullName>
    </recommendedName>
</protein>
<sequence length="263" mass="28687">MTDGPLSRVNTEIPSPARIYDLWLGGKDNYEIDRVVSAQILQAVPELPILARTNREFLGRAVRHMAAEAGVRQFLDVGTGIPTADNTHQVAQSVSADCKVVYVDNDPAVLAHARALLRTSGQGDTWFVDSDLRDPDKIIAAAGAHLDFSQPIGLVLLGVVEFLPDSDRPKEIIQRLMEPMAPGSHLAISHGLVGKQLEKGVRSWNESGGAPITLRTHEELTGFFDGLELLEPGVVALPRWRPTPETLYADREAVYYAGVGRKP</sequence>
<reference evidence="1" key="1">
    <citation type="journal article" date="2014" name="Int. J. Syst. Evol. Microbiol.">
        <title>Complete genome sequence of Corynebacterium casei LMG S-19264T (=DSM 44701T), isolated from a smear-ripened cheese.</title>
        <authorList>
            <consortium name="US DOE Joint Genome Institute (JGI-PGF)"/>
            <person name="Walter F."/>
            <person name="Albersmeier A."/>
            <person name="Kalinowski J."/>
            <person name="Ruckert C."/>
        </authorList>
    </citation>
    <scope>NUCLEOTIDE SEQUENCE</scope>
    <source>
        <strain evidence="1">CGMCC 4.7368</strain>
    </source>
</reference>
<dbReference type="InterPro" id="IPR029063">
    <property type="entry name" value="SAM-dependent_MTases_sf"/>
</dbReference>
<organism evidence="1 2">
    <name type="scientific">Nonomuraea cavernae</name>
    <dbReference type="NCBI Taxonomy" id="2045107"/>
    <lineage>
        <taxon>Bacteria</taxon>
        <taxon>Bacillati</taxon>
        <taxon>Actinomycetota</taxon>
        <taxon>Actinomycetes</taxon>
        <taxon>Streptosporangiales</taxon>
        <taxon>Streptosporangiaceae</taxon>
        <taxon>Nonomuraea</taxon>
    </lineage>
</organism>
<evidence type="ECO:0000313" key="1">
    <source>
        <dbReference type="EMBL" id="GGO72857.1"/>
    </source>
</evidence>
<reference evidence="1" key="2">
    <citation type="submission" date="2020-09" db="EMBL/GenBank/DDBJ databases">
        <authorList>
            <person name="Sun Q."/>
            <person name="Zhou Y."/>
        </authorList>
    </citation>
    <scope>NUCLEOTIDE SEQUENCE</scope>
    <source>
        <strain evidence="1">CGMCC 4.7368</strain>
    </source>
</reference>